<dbReference type="SUPFAM" id="SSF82544">
    <property type="entry name" value="GckA/TtuD-like"/>
    <property type="match status" value="1"/>
</dbReference>
<evidence type="ECO:0000259" key="2">
    <source>
        <dbReference type="Pfam" id="PF13660"/>
    </source>
</evidence>
<feature type="domain" description="MOFRL" evidence="1">
    <location>
        <begin position="318"/>
        <end position="426"/>
    </location>
</feature>
<gene>
    <name evidence="3" type="ORF">FTUN_7000</name>
</gene>
<dbReference type="InterPro" id="IPR037035">
    <property type="entry name" value="GK-like_C_sf"/>
</dbReference>
<dbReference type="PANTHER" id="PTHR12227:SF0">
    <property type="entry name" value="GLYCERATE KINASE"/>
    <property type="match status" value="1"/>
</dbReference>
<dbReference type="AlphaFoldDB" id="A0A6M5YZT7"/>
<organism evidence="3 4">
    <name type="scientific">Frigoriglobus tundricola</name>
    <dbReference type="NCBI Taxonomy" id="2774151"/>
    <lineage>
        <taxon>Bacteria</taxon>
        <taxon>Pseudomonadati</taxon>
        <taxon>Planctomycetota</taxon>
        <taxon>Planctomycetia</taxon>
        <taxon>Gemmatales</taxon>
        <taxon>Gemmataceae</taxon>
        <taxon>Frigoriglobus</taxon>
    </lineage>
</organism>
<evidence type="ECO:0000313" key="3">
    <source>
        <dbReference type="EMBL" id="QJW99388.1"/>
    </source>
</evidence>
<dbReference type="GO" id="GO:0005737">
    <property type="term" value="C:cytoplasm"/>
    <property type="evidence" value="ECO:0007669"/>
    <property type="project" value="TreeGrafter"/>
</dbReference>
<dbReference type="GO" id="GO:0043798">
    <property type="term" value="F:glycerate 2-kinase activity"/>
    <property type="evidence" value="ECO:0007669"/>
    <property type="project" value="UniProtKB-EC"/>
</dbReference>
<dbReference type="PANTHER" id="PTHR12227">
    <property type="entry name" value="GLYCERATE KINASE"/>
    <property type="match status" value="1"/>
</dbReference>
<sequence>MSREHALAIWAAAVDAVRPEPLVRAALAAEPAVPTAPRVLVVGAGKAGPDMAAGLETALADRLDRVEGLVNVPAGMSAPLRRVRLHAARPQGVNEPTPEGVAGAEEMLRLLNHAGPDDVAVCLLSGGGSALLPAPVEGVSLADKLAVTKLLHRSGATIDEMNCVRKHLSRVKGGRLAEAFRGKRLISLVVSDVVGDPLDVIASGPTAPDPTTFEAALEVLARFSLTGATPAAVLRHLEAGAAGAQPETPKRIGPNVENRVIGSNRVALDAARRKAEDLGYAVLDLGSFVEGETRHVATAIAGVVRSVQRDSAPLKPPACVLLGGETTVTLGTEPGKGGRNQEFALAVLAKLGAAGLTGATVLSAGTDGEDGPTDAAGAVADAVTFAEVNKHRLSVADYLRRHDAYQLFDQVGGLIRSGLTGTNVMDVRVILVR</sequence>
<dbReference type="FunFam" id="3.40.1480.10:FF:000002">
    <property type="entry name" value="Glycerate kinase"/>
    <property type="match status" value="1"/>
</dbReference>
<dbReference type="Pfam" id="PF13660">
    <property type="entry name" value="DUF4147"/>
    <property type="match status" value="1"/>
</dbReference>
<proteinExistence type="predicted"/>
<dbReference type="EC" id="2.7.1.165" evidence="3"/>
<protein>
    <submittedName>
        <fullName evidence="3">D-glycerate 2-kinase</fullName>
        <ecNumber evidence="3">2.7.1.165</ecNumber>
    </submittedName>
</protein>
<keyword evidence="3" id="KW-0808">Transferase</keyword>
<dbReference type="InterPro" id="IPR039760">
    <property type="entry name" value="MOFRL_protein"/>
</dbReference>
<dbReference type="KEGG" id="ftj:FTUN_7000"/>
<evidence type="ECO:0000313" key="4">
    <source>
        <dbReference type="Proteomes" id="UP000503447"/>
    </source>
</evidence>
<dbReference type="Gene3D" id="3.40.1480.10">
    <property type="entry name" value="MOFRL domain"/>
    <property type="match status" value="1"/>
</dbReference>
<dbReference type="Gene3D" id="3.40.50.10180">
    <property type="entry name" value="Glycerate kinase, MOFRL-like N-terminal domain"/>
    <property type="match status" value="1"/>
</dbReference>
<dbReference type="EMBL" id="CP053452">
    <property type="protein sequence ID" value="QJW99388.1"/>
    <property type="molecule type" value="Genomic_DNA"/>
</dbReference>
<dbReference type="Proteomes" id="UP000503447">
    <property type="component" value="Chromosome"/>
</dbReference>
<dbReference type="Pfam" id="PF05161">
    <property type="entry name" value="MOFRL"/>
    <property type="match status" value="1"/>
</dbReference>
<dbReference type="RefSeq" id="WP_171474366.1">
    <property type="nucleotide sequence ID" value="NZ_CP053452.2"/>
</dbReference>
<feature type="domain" description="MOFRL-associated" evidence="2">
    <location>
        <begin position="6"/>
        <end position="238"/>
    </location>
</feature>
<keyword evidence="3" id="KW-0418">Kinase</keyword>
<dbReference type="InterPro" id="IPR025286">
    <property type="entry name" value="MOFRL_assoc_dom"/>
</dbReference>
<dbReference type="InterPro" id="IPR007835">
    <property type="entry name" value="MOFRL"/>
</dbReference>
<keyword evidence="4" id="KW-1185">Reference proteome</keyword>
<evidence type="ECO:0000259" key="1">
    <source>
        <dbReference type="Pfam" id="PF05161"/>
    </source>
</evidence>
<name>A0A6M5YZT7_9BACT</name>
<dbReference type="GO" id="GO:0008887">
    <property type="term" value="F:glycerate kinase activity"/>
    <property type="evidence" value="ECO:0007669"/>
    <property type="project" value="InterPro"/>
</dbReference>
<reference evidence="4" key="1">
    <citation type="submission" date="2020-05" db="EMBL/GenBank/DDBJ databases">
        <title>Frigoriglobus tundricola gen. nov., sp. nov., a psychrotolerant cellulolytic planctomycete of the family Gemmataceae with two divergent copies of 16S rRNA gene.</title>
        <authorList>
            <person name="Kulichevskaya I.S."/>
            <person name="Ivanova A.A."/>
            <person name="Naumoff D.G."/>
            <person name="Beletsky A.V."/>
            <person name="Rijpstra W.I.C."/>
            <person name="Sinninghe Damste J.S."/>
            <person name="Mardanov A.V."/>
            <person name="Ravin N.V."/>
            <person name="Dedysh S.N."/>
        </authorList>
    </citation>
    <scope>NUCLEOTIDE SEQUENCE [LARGE SCALE GENOMIC DNA]</scope>
    <source>
        <strain evidence="4">PL17</strain>
    </source>
</reference>
<dbReference type="InterPro" id="IPR038614">
    <property type="entry name" value="GK_N_sf"/>
</dbReference>
<accession>A0A6M5YZT7</accession>